<feature type="transmembrane region" description="Helical" evidence="11">
    <location>
        <begin position="191"/>
        <end position="210"/>
    </location>
</feature>
<feature type="transmembrane region" description="Helical" evidence="11">
    <location>
        <begin position="391"/>
        <end position="411"/>
    </location>
</feature>
<feature type="transmembrane region" description="Helical" evidence="11">
    <location>
        <begin position="365"/>
        <end position="385"/>
    </location>
</feature>
<feature type="transmembrane region" description="Helical" evidence="11">
    <location>
        <begin position="307"/>
        <end position="325"/>
    </location>
</feature>
<dbReference type="InterPro" id="IPR005964">
    <property type="entry name" value="Glc/Gal_transptr_bac"/>
</dbReference>
<sequence length="418" mass="46590">MKKNTYVVPLALIFSLFFIWAISSNLLPTMIRQLMKTFELSAFRASLTEASYWLAYFIFPIPIAMFMKRYSYKAGIVLGLLIAALGGLLFFPAAEIRQYWAYLTIFFIVATGMCFLETAANPYVTALGNPETASRRLTLAQSFNGLGAFIAAMFLGRLVLSGDNYTRSTIPADYPGGWDGFVQVETHSMKLPYLILAGVLVLIAVVFIFSHLPKIKEGDKEEGDTKGEKLIDFSVFKRSHLRWGVIAQFFYNGGQTAINAMFLIYTCKYVGLQESTALTFFGYYMLAFLLGRWTGTLLMVKFKPQDMLVAYAIVNIVLCGVIIGFGGMIGLYAMLGVSFFMSIMYPTQFSMALKGLGSKTKSGSAFLVMAIVGNVILPPLTGRIMDTFSNIYQVAYIVPLICFIFCGYYGWKGYKILD</sequence>
<feature type="transmembrane region" description="Helical" evidence="11">
    <location>
        <begin position="99"/>
        <end position="116"/>
    </location>
</feature>
<dbReference type="AlphaFoldDB" id="A0A5M8NSI2"/>
<evidence type="ECO:0000256" key="6">
    <source>
        <dbReference type="ARBA" id="ARBA00022519"/>
    </source>
</evidence>
<dbReference type="GO" id="GO:0055056">
    <property type="term" value="F:D-glucose transmembrane transporter activity"/>
    <property type="evidence" value="ECO:0007669"/>
    <property type="project" value="InterPro"/>
</dbReference>
<keyword evidence="4" id="KW-0813">Transport</keyword>
<evidence type="ECO:0000256" key="4">
    <source>
        <dbReference type="ARBA" id="ARBA00022448"/>
    </source>
</evidence>
<dbReference type="InterPro" id="IPR011701">
    <property type="entry name" value="MFS"/>
</dbReference>
<proteinExistence type="inferred from homology"/>
<comment type="similarity">
    <text evidence="3">Belongs to the major facilitator superfamily. FHS transporter (TC 2.A.1.7) family.</text>
</comment>
<dbReference type="GO" id="GO:0005354">
    <property type="term" value="F:galactose transmembrane transporter activity"/>
    <property type="evidence" value="ECO:0007669"/>
    <property type="project" value="InterPro"/>
</dbReference>
<dbReference type="CDD" id="cd17394">
    <property type="entry name" value="MFS_FucP_like"/>
    <property type="match status" value="1"/>
</dbReference>
<protein>
    <submittedName>
        <fullName evidence="12">L-fucose-proton symporter</fullName>
    </submittedName>
</protein>
<dbReference type="NCBIfam" id="TIGR00885">
    <property type="entry name" value="fucP"/>
    <property type="match status" value="1"/>
</dbReference>
<evidence type="ECO:0000256" key="1">
    <source>
        <dbReference type="ARBA" id="ARBA00003321"/>
    </source>
</evidence>
<dbReference type="SUPFAM" id="SSF103473">
    <property type="entry name" value="MFS general substrate transporter"/>
    <property type="match status" value="1"/>
</dbReference>
<dbReference type="EMBL" id="SNRX01000178">
    <property type="protein sequence ID" value="KAA6299956.1"/>
    <property type="molecule type" value="Genomic_DNA"/>
</dbReference>
<evidence type="ECO:0000256" key="11">
    <source>
        <dbReference type="SAM" id="Phobius"/>
    </source>
</evidence>
<evidence type="ECO:0000256" key="7">
    <source>
        <dbReference type="ARBA" id="ARBA00022597"/>
    </source>
</evidence>
<evidence type="ECO:0000256" key="2">
    <source>
        <dbReference type="ARBA" id="ARBA00004429"/>
    </source>
</evidence>
<organism evidence="12 13">
    <name type="scientific">Candidatus Ordinivivax streblomastigis</name>
    <dbReference type="NCBI Taxonomy" id="2540710"/>
    <lineage>
        <taxon>Bacteria</taxon>
        <taxon>Pseudomonadati</taxon>
        <taxon>Bacteroidota</taxon>
        <taxon>Bacteroidia</taxon>
        <taxon>Bacteroidales</taxon>
        <taxon>Candidatus Ordinivivax</taxon>
    </lineage>
</organism>
<dbReference type="InterPro" id="IPR005275">
    <property type="entry name" value="Lfuc_symporter_FucP"/>
</dbReference>
<evidence type="ECO:0000313" key="12">
    <source>
        <dbReference type="EMBL" id="KAA6299956.1"/>
    </source>
</evidence>
<gene>
    <name evidence="12" type="ORF">EZS26_003902</name>
</gene>
<comment type="function">
    <text evidence="1">Intake of glucose and galactose.</text>
</comment>
<feature type="transmembrane region" description="Helical" evidence="11">
    <location>
        <begin position="243"/>
        <end position="265"/>
    </location>
</feature>
<dbReference type="PANTHER" id="PTHR43702:SF3">
    <property type="entry name" value="PROTEIN TSGA"/>
    <property type="match status" value="1"/>
</dbReference>
<accession>A0A5M8NSI2</accession>
<dbReference type="InterPro" id="IPR036259">
    <property type="entry name" value="MFS_trans_sf"/>
</dbReference>
<feature type="transmembrane region" description="Helical" evidence="11">
    <location>
        <begin position="137"/>
        <end position="160"/>
    </location>
</feature>
<evidence type="ECO:0000256" key="3">
    <source>
        <dbReference type="ARBA" id="ARBA00009120"/>
    </source>
</evidence>
<comment type="caution">
    <text evidence="12">The sequence shown here is derived from an EMBL/GenBank/DDBJ whole genome shotgun (WGS) entry which is preliminary data.</text>
</comment>
<keyword evidence="8 11" id="KW-0812">Transmembrane</keyword>
<keyword evidence="10 11" id="KW-0472">Membrane</keyword>
<keyword evidence="9 11" id="KW-1133">Transmembrane helix</keyword>
<comment type="subcellular location">
    <subcellularLocation>
        <location evidence="2">Cell inner membrane</location>
        <topology evidence="2">Multi-pass membrane protein</topology>
    </subcellularLocation>
</comment>
<evidence type="ECO:0000256" key="9">
    <source>
        <dbReference type="ARBA" id="ARBA00022989"/>
    </source>
</evidence>
<dbReference type="GO" id="GO:0005886">
    <property type="term" value="C:plasma membrane"/>
    <property type="evidence" value="ECO:0007669"/>
    <property type="project" value="UniProtKB-SubCell"/>
</dbReference>
<dbReference type="GO" id="GO:0015535">
    <property type="term" value="F:fucose:proton symporter activity"/>
    <property type="evidence" value="ECO:0007669"/>
    <property type="project" value="InterPro"/>
</dbReference>
<name>A0A5M8NSI2_9BACT</name>
<dbReference type="InterPro" id="IPR050375">
    <property type="entry name" value="MFS_TsgA-like"/>
</dbReference>
<dbReference type="NCBIfam" id="TIGR01272">
    <property type="entry name" value="gluP"/>
    <property type="match status" value="1"/>
</dbReference>
<keyword evidence="7" id="KW-0762">Sugar transport</keyword>
<dbReference type="Gene3D" id="1.20.1250.20">
    <property type="entry name" value="MFS general substrate transporter like domains"/>
    <property type="match status" value="2"/>
</dbReference>
<dbReference type="Pfam" id="PF07690">
    <property type="entry name" value="MFS_1"/>
    <property type="match status" value="1"/>
</dbReference>
<dbReference type="Proteomes" id="UP000324575">
    <property type="component" value="Unassembled WGS sequence"/>
</dbReference>
<evidence type="ECO:0000256" key="8">
    <source>
        <dbReference type="ARBA" id="ARBA00022692"/>
    </source>
</evidence>
<feature type="transmembrane region" description="Helical" evidence="11">
    <location>
        <begin position="277"/>
        <end position="295"/>
    </location>
</feature>
<dbReference type="PANTHER" id="PTHR43702">
    <property type="entry name" value="L-FUCOSE-PROTON SYMPORTER"/>
    <property type="match status" value="1"/>
</dbReference>
<feature type="transmembrane region" description="Helical" evidence="11">
    <location>
        <begin position="74"/>
        <end position="93"/>
    </location>
</feature>
<reference evidence="12 13" key="1">
    <citation type="submission" date="2019-03" db="EMBL/GenBank/DDBJ databases">
        <title>Single cell metagenomics reveals metabolic interactions within the superorganism composed of flagellate Streblomastix strix and complex community of Bacteroidetes bacteria on its surface.</title>
        <authorList>
            <person name="Treitli S.C."/>
            <person name="Kolisko M."/>
            <person name="Husnik F."/>
            <person name="Keeling P."/>
            <person name="Hampl V."/>
        </authorList>
    </citation>
    <scope>NUCLEOTIDE SEQUENCE [LARGE SCALE GENOMIC DNA]</scope>
    <source>
        <strain evidence="12">St1</strain>
    </source>
</reference>
<dbReference type="GO" id="GO:1904659">
    <property type="term" value="P:D-glucose transmembrane transport"/>
    <property type="evidence" value="ECO:0007669"/>
    <property type="project" value="InterPro"/>
</dbReference>
<evidence type="ECO:0000256" key="10">
    <source>
        <dbReference type="ARBA" id="ARBA00023136"/>
    </source>
</evidence>
<evidence type="ECO:0000313" key="13">
    <source>
        <dbReference type="Proteomes" id="UP000324575"/>
    </source>
</evidence>
<keyword evidence="5" id="KW-1003">Cell membrane</keyword>
<evidence type="ECO:0000256" key="5">
    <source>
        <dbReference type="ARBA" id="ARBA00022475"/>
    </source>
</evidence>
<feature type="transmembrane region" description="Helical" evidence="11">
    <location>
        <begin position="7"/>
        <end position="30"/>
    </location>
</feature>
<keyword evidence="6" id="KW-0997">Cell inner membrane</keyword>